<accession>A0AAE0BWP6</accession>
<name>A0AAE0BWP6_9CHLO</name>
<dbReference type="EMBL" id="LGRX02032765">
    <property type="protein sequence ID" value="KAK3243573.1"/>
    <property type="molecule type" value="Genomic_DNA"/>
</dbReference>
<keyword evidence="3" id="KW-1185">Reference proteome</keyword>
<evidence type="ECO:0000313" key="3">
    <source>
        <dbReference type="Proteomes" id="UP001190700"/>
    </source>
</evidence>
<dbReference type="SUPFAM" id="SSF53098">
    <property type="entry name" value="Ribonuclease H-like"/>
    <property type="match status" value="1"/>
</dbReference>
<evidence type="ECO:0000259" key="1">
    <source>
        <dbReference type="Pfam" id="PF16487"/>
    </source>
</evidence>
<protein>
    <recommendedName>
        <fullName evidence="1">Protein argonaute Mid domain-containing protein</fullName>
    </recommendedName>
</protein>
<dbReference type="Proteomes" id="UP001190700">
    <property type="component" value="Unassembled WGS sequence"/>
</dbReference>
<dbReference type="InterPro" id="IPR012337">
    <property type="entry name" value="RNaseH-like_sf"/>
</dbReference>
<dbReference type="Gene3D" id="3.40.50.2300">
    <property type="match status" value="1"/>
</dbReference>
<feature type="domain" description="Protein argonaute Mid" evidence="1">
    <location>
        <begin position="26"/>
        <end position="103"/>
    </location>
</feature>
<dbReference type="AlphaFoldDB" id="A0AAE0BWP6"/>
<dbReference type="PANTHER" id="PTHR22891">
    <property type="entry name" value="EUKARYOTIC TRANSLATION INITIATION FACTOR 2C"/>
    <property type="match status" value="1"/>
</dbReference>
<evidence type="ECO:0000313" key="2">
    <source>
        <dbReference type="EMBL" id="KAK3243573.1"/>
    </source>
</evidence>
<gene>
    <name evidence="2" type="ORF">CYMTET_46782</name>
</gene>
<dbReference type="InterPro" id="IPR032473">
    <property type="entry name" value="Argonaute_Mid_dom"/>
</dbReference>
<sequence>MKIKARVLPVPVISYGDRTLQPEQPGSWNLRNVRLYEPKKLVVWAVVNLGDRRTFEQPGPTGFGGFLQDLQQTLGNMGMQVANPEVVVHRQARQQPVASVMAEAHGALCRSRRGSPQMIMVVLPEKEVFIYKEVKKESDCVLGLPSQCIVMRNAGIGVPPCAPRDVPLANLPQVPVV</sequence>
<comment type="caution">
    <text evidence="2">The sequence shown here is derived from an EMBL/GenBank/DDBJ whole genome shotgun (WGS) entry which is preliminary data.</text>
</comment>
<reference evidence="2 3" key="1">
    <citation type="journal article" date="2015" name="Genome Biol. Evol.">
        <title>Comparative Genomics of a Bacterivorous Green Alga Reveals Evolutionary Causalities and Consequences of Phago-Mixotrophic Mode of Nutrition.</title>
        <authorList>
            <person name="Burns J.A."/>
            <person name="Paasch A."/>
            <person name="Narechania A."/>
            <person name="Kim E."/>
        </authorList>
    </citation>
    <scope>NUCLEOTIDE SEQUENCE [LARGE SCALE GENOMIC DNA]</scope>
    <source>
        <strain evidence="2 3">PLY_AMNH</strain>
    </source>
</reference>
<organism evidence="2 3">
    <name type="scientific">Cymbomonas tetramitiformis</name>
    <dbReference type="NCBI Taxonomy" id="36881"/>
    <lineage>
        <taxon>Eukaryota</taxon>
        <taxon>Viridiplantae</taxon>
        <taxon>Chlorophyta</taxon>
        <taxon>Pyramimonadophyceae</taxon>
        <taxon>Pyramimonadales</taxon>
        <taxon>Pyramimonadaceae</taxon>
        <taxon>Cymbomonas</taxon>
    </lineage>
</organism>
<proteinExistence type="predicted"/>
<dbReference type="Pfam" id="PF16487">
    <property type="entry name" value="ArgoMid"/>
    <property type="match status" value="1"/>
</dbReference>